<feature type="region of interest" description="Disordered" evidence="1">
    <location>
        <begin position="308"/>
        <end position="374"/>
    </location>
</feature>
<organism evidence="3 4">
    <name type="scientific">Vibrio tapetis subsp. tapetis</name>
    <dbReference type="NCBI Taxonomy" id="1671868"/>
    <lineage>
        <taxon>Bacteria</taxon>
        <taxon>Pseudomonadati</taxon>
        <taxon>Pseudomonadota</taxon>
        <taxon>Gammaproteobacteria</taxon>
        <taxon>Vibrionales</taxon>
        <taxon>Vibrionaceae</taxon>
        <taxon>Vibrio</taxon>
    </lineage>
</organism>
<evidence type="ECO:0000256" key="1">
    <source>
        <dbReference type="SAM" id="MobiDB-lite"/>
    </source>
</evidence>
<gene>
    <name evidence="3" type="ORF">VTAP4600_A3449</name>
</gene>
<dbReference type="Pfam" id="PF23639">
    <property type="entry name" value="DUF7146"/>
    <property type="match status" value="1"/>
</dbReference>
<evidence type="ECO:0000259" key="2">
    <source>
        <dbReference type="Pfam" id="PF23639"/>
    </source>
</evidence>
<dbReference type="KEGG" id="vta:A3449"/>
<dbReference type="AlphaFoldDB" id="A0A2N8ZHQ6"/>
<keyword evidence="4" id="KW-1185">Reference proteome</keyword>
<feature type="compositionally biased region" description="Basic and acidic residues" evidence="1">
    <location>
        <begin position="308"/>
        <end position="343"/>
    </location>
</feature>
<evidence type="ECO:0000313" key="4">
    <source>
        <dbReference type="Proteomes" id="UP000235828"/>
    </source>
</evidence>
<feature type="compositionally biased region" description="Basic and acidic residues" evidence="1">
    <location>
        <begin position="350"/>
        <end position="374"/>
    </location>
</feature>
<protein>
    <recommendedName>
        <fullName evidence="2">DUF7146 domain-containing protein</fullName>
    </recommendedName>
</protein>
<dbReference type="Proteomes" id="UP000235828">
    <property type="component" value="Chromosome A"/>
</dbReference>
<evidence type="ECO:0000313" key="3">
    <source>
        <dbReference type="EMBL" id="SON51396.1"/>
    </source>
</evidence>
<dbReference type="InterPro" id="IPR055570">
    <property type="entry name" value="DUF7146"/>
</dbReference>
<dbReference type="EMBL" id="LT960611">
    <property type="protein sequence ID" value="SON51396.1"/>
    <property type="molecule type" value="Genomic_DNA"/>
</dbReference>
<accession>A0A2N8ZHQ6</accession>
<proteinExistence type="predicted"/>
<reference evidence="3 4" key="1">
    <citation type="submission" date="2017-10" db="EMBL/GenBank/DDBJ databases">
        <authorList>
            <person name="Banno H."/>
            <person name="Chua N.-H."/>
        </authorList>
    </citation>
    <scope>NUCLEOTIDE SEQUENCE [LARGE SCALE GENOMIC DNA]</scope>
    <source>
        <strain evidence="3">Vibrio tapetis CECT4600</strain>
    </source>
</reference>
<feature type="domain" description="DUF7146" evidence="2">
    <location>
        <begin position="100"/>
        <end position="195"/>
    </location>
</feature>
<sequence>MHLLGKPNQSKSDRDYLTFGIGKSAIKVTLTGEHRGYFKDYTTGEKGSLINLIMSHKDMGYKEAMKEANNLLNEPDKYQLEENSKHDKLLNTTPKHIAQFEERAKEYISQSKPIENTLAQTYLNKLGVNHTHNDQVKFHPAVYSSEDKLFHPAMVTNIHNKQGETKAIEVTYLDHQGNKDDALDINPRTLGTKSKQLTTFHQGEHVNTTLISTSIENSFLIREHTQGQMDIINVNHKNDIQNIPTDELRQNVIVVLNQGNHDLNPNNIEKIVENFNGRDIQFMSDDHLKEDIKTCIDKLDRDNRAHDIELSEPHPTHQERELNALNMDEKKERDSQSLEHFETKAPSPQHEMDFNHPEKESDWESREIDRELER</sequence>
<name>A0A2N8ZHQ6_9VIBR</name>